<accession>A0A8C4N4T2</accession>
<evidence type="ECO:0000256" key="3">
    <source>
        <dbReference type="ARBA" id="ARBA00022617"/>
    </source>
</evidence>
<evidence type="ECO:0000259" key="8">
    <source>
        <dbReference type="PROSITE" id="PS01033"/>
    </source>
</evidence>
<dbReference type="GO" id="GO:0005344">
    <property type="term" value="F:oxygen carrier activity"/>
    <property type="evidence" value="ECO:0007669"/>
    <property type="project" value="UniProtKB-KW"/>
</dbReference>
<keyword evidence="10" id="KW-1185">Reference proteome</keyword>
<dbReference type="InterPro" id="IPR012292">
    <property type="entry name" value="Globin/Proto"/>
</dbReference>
<dbReference type="SUPFAM" id="SSF46458">
    <property type="entry name" value="Globin-like"/>
    <property type="match status" value="1"/>
</dbReference>
<protein>
    <recommendedName>
        <fullName evidence="8">Globin domain-containing protein</fullName>
    </recommendedName>
</protein>
<dbReference type="InterPro" id="IPR013314">
    <property type="entry name" value="Globin_lamprey/hagfish"/>
</dbReference>
<name>A0A8C4N4T2_EPTBU</name>
<dbReference type="GeneTree" id="ENSGT00930000152883"/>
<dbReference type="PROSITE" id="PS01033">
    <property type="entry name" value="GLOBIN"/>
    <property type="match status" value="1"/>
</dbReference>
<reference evidence="9" key="1">
    <citation type="submission" date="2025-08" db="UniProtKB">
        <authorList>
            <consortium name="Ensembl"/>
        </authorList>
    </citation>
    <scope>IDENTIFICATION</scope>
</reference>
<dbReference type="GO" id="GO:0005506">
    <property type="term" value="F:iron ion binding"/>
    <property type="evidence" value="ECO:0007669"/>
    <property type="project" value="InterPro"/>
</dbReference>
<dbReference type="Proteomes" id="UP000694388">
    <property type="component" value="Unplaced"/>
</dbReference>
<evidence type="ECO:0000256" key="7">
    <source>
        <dbReference type="RuleBase" id="RU000356"/>
    </source>
</evidence>
<keyword evidence="2 7" id="KW-0813">Transport</keyword>
<organism evidence="9 10">
    <name type="scientific">Eptatretus burgeri</name>
    <name type="common">Inshore hagfish</name>
    <dbReference type="NCBI Taxonomy" id="7764"/>
    <lineage>
        <taxon>Eukaryota</taxon>
        <taxon>Metazoa</taxon>
        <taxon>Chordata</taxon>
        <taxon>Craniata</taxon>
        <taxon>Vertebrata</taxon>
        <taxon>Cyclostomata</taxon>
        <taxon>Myxini</taxon>
        <taxon>Myxiniformes</taxon>
        <taxon>Myxinidae</taxon>
        <taxon>Eptatretinae</taxon>
        <taxon>Eptatretus</taxon>
    </lineage>
</organism>
<dbReference type="InterPro" id="IPR009050">
    <property type="entry name" value="Globin-like_sf"/>
</dbReference>
<evidence type="ECO:0000256" key="2">
    <source>
        <dbReference type="ARBA" id="ARBA00022448"/>
    </source>
</evidence>
<dbReference type="Gene3D" id="1.10.490.10">
    <property type="entry name" value="Globins"/>
    <property type="match status" value="1"/>
</dbReference>
<dbReference type="GO" id="GO:0020037">
    <property type="term" value="F:heme binding"/>
    <property type="evidence" value="ECO:0007669"/>
    <property type="project" value="InterPro"/>
</dbReference>
<dbReference type="OMA" id="HVQDHER"/>
<dbReference type="Ensembl" id="ENSEBUT00000001196.1">
    <property type="protein sequence ID" value="ENSEBUP00000000886.1"/>
    <property type="gene ID" value="ENSEBUG00000000879.1"/>
</dbReference>
<reference evidence="9" key="2">
    <citation type="submission" date="2025-09" db="UniProtKB">
        <authorList>
            <consortium name="Ensembl"/>
        </authorList>
    </citation>
    <scope>IDENTIFICATION</scope>
</reference>
<dbReference type="GO" id="GO:0019825">
    <property type="term" value="F:oxygen binding"/>
    <property type="evidence" value="ECO:0007669"/>
    <property type="project" value="InterPro"/>
</dbReference>
<dbReference type="AlphaFoldDB" id="A0A8C4N4T2"/>
<dbReference type="PRINTS" id="PR01906">
    <property type="entry name" value="FISHGLOBIN"/>
</dbReference>
<evidence type="ECO:0000256" key="6">
    <source>
        <dbReference type="ARBA" id="ARBA00023004"/>
    </source>
</evidence>
<comment type="similarity">
    <text evidence="1 7">Belongs to the globin family.</text>
</comment>
<evidence type="ECO:0000256" key="1">
    <source>
        <dbReference type="ARBA" id="ARBA00008705"/>
    </source>
</evidence>
<evidence type="ECO:0000256" key="5">
    <source>
        <dbReference type="ARBA" id="ARBA00022723"/>
    </source>
</evidence>
<dbReference type="Pfam" id="PF00042">
    <property type="entry name" value="Globin"/>
    <property type="match status" value="1"/>
</dbReference>
<dbReference type="InterPro" id="IPR000971">
    <property type="entry name" value="Globin"/>
</dbReference>
<feature type="domain" description="Globin" evidence="8">
    <location>
        <begin position="1"/>
        <end position="122"/>
    </location>
</feature>
<evidence type="ECO:0000313" key="9">
    <source>
        <dbReference type="Ensembl" id="ENSEBUP00000000886.1"/>
    </source>
</evidence>
<evidence type="ECO:0000313" key="10">
    <source>
        <dbReference type="Proteomes" id="UP000694388"/>
    </source>
</evidence>
<proteinExistence type="inferred from homology"/>
<keyword evidence="3 7" id="KW-0349">Heme</keyword>
<keyword evidence="6" id="KW-0408">Iron</keyword>
<evidence type="ECO:0000256" key="4">
    <source>
        <dbReference type="ARBA" id="ARBA00022621"/>
    </source>
</evidence>
<keyword evidence="4 7" id="KW-0561">Oxygen transport</keyword>
<dbReference type="GO" id="GO:0016491">
    <property type="term" value="F:oxidoreductase activity"/>
    <property type="evidence" value="ECO:0007669"/>
    <property type="project" value="UniProtKB-ARBA"/>
</dbReference>
<keyword evidence="5" id="KW-0479">Metal-binding</keyword>
<sequence>MQLSKRSTMSSADKTSPIQLTIATSTALAGSADARWHVERIMLAVNYAVEHVQDHERLSNKFVPLSDLAIKHGVTNPQYFKFLGETILKEVEKRNGGLSPEAVSGCEKLLSIVCIMLTSKFSVSSSLC</sequence>